<dbReference type="Gene3D" id="3.90.1150.10">
    <property type="entry name" value="Aspartate Aminotransferase, domain 1"/>
    <property type="match status" value="1"/>
</dbReference>
<dbReference type="PANTHER" id="PTHR14084:SF0">
    <property type="entry name" value="KYNURENINASE"/>
    <property type="match status" value="1"/>
</dbReference>
<dbReference type="GO" id="GO:0030429">
    <property type="term" value="F:kynureninase activity"/>
    <property type="evidence" value="ECO:0007669"/>
    <property type="project" value="UniProtKB-EC"/>
</dbReference>
<feature type="binding site" evidence="4">
    <location>
        <position position="105"/>
    </location>
    <ligand>
        <name>pyridoxal 5'-phosphate</name>
        <dbReference type="ChEBI" id="CHEBI:597326"/>
    </ligand>
</feature>
<evidence type="ECO:0000256" key="1">
    <source>
        <dbReference type="ARBA" id="ARBA00022642"/>
    </source>
</evidence>
<proteinExistence type="inferred from homology"/>
<reference evidence="7" key="1">
    <citation type="submission" date="2021-09" db="EMBL/GenBank/DDBJ databases">
        <authorList>
            <person name="Wu T."/>
            <person name="Guo S.Z."/>
        </authorList>
    </citation>
    <scope>NUCLEOTIDE SEQUENCE</scope>
    <source>
        <strain evidence="7">RSS-23</strain>
    </source>
</reference>
<dbReference type="SUPFAM" id="SSF53383">
    <property type="entry name" value="PLP-dependent transferases"/>
    <property type="match status" value="1"/>
</dbReference>
<dbReference type="RefSeq" id="WP_223627417.1">
    <property type="nucleotide sequence ID" value="NZ_JAIQDJ010000001.1"/>
</dbReference>
<sequence length="428" mass="47739">MTELFNDHHASALDAADPLRHFRDEFHLPLHDGAPQAYFVGNSLGLQPKGARAHVEEVLDKWAREAVEGHFTGNAQWMPYHELVRDPLARVVGAQPQEVVAMNSLTANLHFMLVSFYRPTRERPVLLMEAGAFPSDRYALESQVRFHGFDPAEALVEVAPDNADGTFSMAAIERAIAEHGPRLATIVWPGVQYRTGQAFDLKEIARLGHAAGAVVGFDLAHAVGNLPLRLHDADADFAVWCHYKYMNAGPGAVAGCFVHERHARTERPRFAGWWGNDASVRFRMGPQFSATPGADGWQLSNPPILGLAPLRASLEQFDRATLPALRTKSEALTGYLEALIDAELRDVLQVLTPREPARRGCQLSLRVIGGRERGRERGRELFDFLASRGVQGDWREPDVIRIAPVPLYNRFADVLRFARTVKEWRDGR</sequence>
<evidence type="ECO:0000256" key="5">
    <source>
        <dbReference type="NCBIfam" id="TIGR01814"/>
    </source>
</evidence>
<feature type="binding site" evidence="4">
    <location>
        <position position="221"/>
    </location>
    <ligand>
        <name>pyridoxal 5'-phosphate</name>
        <dbReference type="ChEBI" id="CHEBI:597326"/>
    </ligand>
</feature>
<dbReference type="PANTHER" id="PTHR14084">
    <property type="entry name" value="KYNURENINASE"/>
    <property type="match status" value="1"/>
</dbReference>
<dbReference type="InterPro" id="IPR015422">
    <property type="entry name" value="PyrdxlP-dep_Trfase_small"/>
</dbReference>
<comment type="caution">
    <text evidence="7">The sequence shown here is derived from an EMBL/GenBank/DDBJ whole genome shotgun (WGS) entry which is preliminary data.</text>
</comment>
<dbReference type="HAMAP" id="MF_01970">
    <property type="entry name" value="Kynureninase"/>
    <property type="match status" value="1"/>
</dbReference>
<comment type="caution">
    <text evidence="4">Lacks conserved residue(s) required for the propagation of feature annotation.</text>
</comment>
<dbReference type="EC" id="3.7.1.3" evidence="4 5"/>
<comment type="cofactor">
    <cofactor evidence="4 6">
        <name>pyridoxal 5'-phosphate</name>
        <dbReference type="ChEBI" id="CHEBI:597326"/>
    </cofactor>
</comment>
<keyword evidence="3 4" id="KW-0663">Pyridoxal phosphate</keyword>
<evidence type="ECO:0000256" key="2">
    <source>
        <dbReference type="ARBA" id="ARBA00022801"/>
    </source>
</evidence>
<gene>
    <name evidence="4 7" type="primary">kynU</name>
    <name evidence="7" type="ORF">K7B09_05130</name>
</gene>
<keyword evidence="2 4" id="KW-0378">Hydrolase</keyword>
<evidence type="ECO:0000256" key="6">
    <source>
        <dbReference type="PIRNR" id="PIRNR038800"/>
    </source>
</evidence>
<accession>A0ABS7TCZ7</accession>
<feature type="binding site" evidence="4">
    <location>
        <position position="218"/>
    </location>
    <ligand>
        <name>pyridoxal 5'-phosphate</name>
        <dbReference type="ChEBI" id="CHEBI:597326"/>
    </ligand>
</feature>
<comment type="subunit">
    <text evidence="4 6">Homodimer.</text>
</comment>
<name>A0ABS7TCZ7_9GAMM</name>
<feature type="binding site" evidence="4">
    <location>
        <position position="243"/>
    </location>
    <ligand>
        <name>pyridoxal 5'-phosphate</name>
        <dbReference type="ChEBI" id="CHEBI:597326"/>
    </ligand>
</feature>
<comment type="pathway">
    <text evidence="4 6">Cofactor biosynthesis; NAD(+) biosynthesis; quinolinate from L-kynurenine: step 2/3.</text>
</comment>
<comment type="function">
    <text evidence="4 6">Catalyzes the cleavage of L-kynurenine (L-Kyn) and L-3-hydroxykynurenine (L-3OHKyn) into anthranilic acid (AA) and 3-hydroxyanthranilic acid (3-OHAA), respectively.</text>
</comment>
<comment type="catalytic activity">
    <reaction evidence="4 6">
        <text>L-kynurenine + H2O = anthranilate + L-alanine + H(+)</text>
        <dbReference type="Rhea" id="RHEA:16813"/>
        <dbReference type="ChEBI" id="CHEBI:15377"/>
        <dbReference type="ChEBI" id="CHEBI:15378"/>
        <dbReference type="ChEBI" id="CHEBI:16567"/>
        <dbReference type="ChEBI" id="CHEBI:57959"/>
        <dbReference type="ChEBI" id="CHEBI:57972"/>
        <dbReference type="EC" id="3.7.1.3"/>
    </reaction>
</comment>
<dbReference type="InterPro" id="IPR015424">
    <property type="entry name" value="PyrdxlP-dep_Trfase"/>
</dbReference>
<keyword evidence="1 4" id="KW-0662">Pyridine nucleotide biosynthesis</keyword>
<dbReference type="Pfam" id="PF22580">
    <property type="entry name" value="KYNU_C"/>
    <property type="match status" value="1"/>
</dbReference>
<evidence type="ECO:0000313" key="8">
    <source>
        <dbReference type="Proteomes" id="UP001430290"/>
    </source>
</evidence>
<dbReference type="PIRSF" id="PIRSF038800">
    <property type="entry name" value="KYNU"/>
    <property type="match status" value="1"/>
</dbReference>
<dbReference type="Gene3D" id="3.40.640.10">
    <property type="entry name" value="Type I PLP-dependent aspartate aminotransferase-like (Major domain)"/>
    <property type="match status" value="1"/>
</dbReference>
<evidence type="ECO:0000256" key="3">
    <source>
        <dbReference type="ARBA" id="ARBA00022898"/>
    </source>
</evidence>
<dbReference type="EMBL" id="JAIQDJ010000001">
    <property type="protein sequence ID" value="MBZ4185710.1"/>
    <property type="molecule type" value="Genomic_DNA"/>
</dbReference>
<comment type="pathway">
    <text evidence="4 6">Amino-acid degradation; L-kynurenine degradation; L-alanine and anthranilate from L-kynurenine: step 1/1.</text>
</comment>
<feature type="binding site" evidence="4">
    <location>
        <position position="301"/>
    </location>
    <ligand>
        <name>pyridoxal 5'-phosphate</name>
        <dbReference type="ChEBI" id="CHEBI:597326"/>
    </ligand>
</feature>
<comment type="catalytic activity">
    <reaction evidence="6">
        <text>3-hydroxy-L-kynurenine + H2O = 3-hydroxyanthranilate + L-alanine + H(+)</text>
        <dbReference type="Rhea" id="RHEA:25143"/>
        <dbReference type="ChEBI" id="CHEBI:15377"/>
        <dbReference type="ChEBI" id="CHEBI:15378"/>
        <dbReference type="ChEBI" id="CHEBI:36559"/>
        <dbReference type="ChEBI" id="CHEBI:57972"/>
        <dbReference type="ChEBI" id="CHEBI:58125"/>
        <dbReference type="EC" id="3.7.1.3"/>
    </reaction>
</comment>
<dbReference type="NCBIfam" id="TIGR01814">
    <property type="entry name" value="kynureninase"/>
    <property type="match status" value="1"/>
</dbReference>
<feature type="modified residue" description="N6-(pyridoxal phosphate)lysine" evidence="4">
    <location>
        <position position="244"/>
    </location>
</feature>
<comment type="similarity">
    <text evidence="4 6">Belongs to the kynureninase family.</text>
</comment>
<evidence type="ECO:0000256" key="4">
    <source>
        <dbReference type="HAMAP-Rule" id="MF_01970"/>
    </source>
</evidence>
<feature type="binding site" evidence="4">
    <location>
        <begin position="133"/>
        <end position="136"/>
    </location>
    <ligand>
        <name>pyridoxal 5'-phosphate</name>
        <dbReference type="ChEBI" id="CHEBI:597326"/>
    </ligand>
</feature>
<dbReference type="Proteomes" id="UP001430290">
    <property type="component" value="Unassembled WGS sequence"/>
</dbReference>
<keyword evidence="8" id="KW-1185">Reference proteome</keyword>
<protein>
    <recommendedName>
        <fullName evidence="4 5">Kynureninase</fullName>
        <ecNumber evidence="4 5">3.7.1.3</ecNumber>
    </recommendedName>
    <alternativeName>
        <fullName evidence="4">L-kynurenine hydrolase</fullName>
    </alternativeName>
</protein>
<evidence type="ECO:0000313" key="7">
    <source>
        <dbReference type="EMBL" id="MBZ4185710.1"/>
    </source>
</evidence>
<feature type="binding site" evidence="4">
    <location>
        <position position="106"/>
    </location>
    <ligand>
        <name>pyridoxal 5'-phosphate</name>
        <dbReference type="ChEBI" id="CHEBI:597326"/>
    </ligand>
</feature>
<dbReference type="InterPro" id="IPR015421">
    <property type="entry name" value="PyrdxlP-dep_Trfase_major"/>
</dbReference>
<feature type="binding site" evidence="4">
    <location>
        <position position="273"/>
    </location>
    <ligand>
        <name>pyridoxal 5'-phosphate</name>
        <dbReference type="ChEBI" id="CHEBI:597326"/>
    </ligand>
</feature>
<organism evidence="7 8">
    <name type="scientific">Thermomonas beijingensis</name>
    <dbReference type="NCBI Taxonomy" id="2872701"/>
    <lineage>
        <taxon>Bacteria</taxon>
        <taxon>Pseudomonadati</taxon>
        <taxon>Pseudomonadota</taxon>
        <taxon>Gammaproteobacteria</taxon>
        <taxon>Lysobacterales</taxon>
        <taxon>Lysobacteraceae</taxon>
        <taxon>Thermomonas</taxon>
    </lineage>
</organism>
<dbReference type="InterPro" id="IPR010111">
    <property type="entry name" value="Kynureninase"/>
</dbReference>